<dbReference type="Proteomes" id="UP000198211">
    <property type="component" value="Unassembled WGS sequence"/>
</dbReference>
<dbReference type="AlphaFoldDB" id="A0A225UZJ8"/>
<organism evidence="1 2">
    <name type="scientific">Phytophthora megakarya</name>
    <dbReference type="NCBI Taxonomy" id="4795"/>
    <lineage>
        <taxon>Eukaryota</taxon>
        <taxon>Sar</taxon>
        <taxon>Stramenopiles</taxon>
        <taxon>Oomycota</taxon>
        <taxon>Peronosporomycetes</taxon>
        <taxon>Peronosporales</taxon>
        <taxon>Peronosporaceae</taxon>
        <taxon>Phytophthora</taxon>
    </lineage>
</organism>
<dbReference type="Gene3D" id="3.30.420.10">
    <property type="entry name" value="Ribonuclease H-like superfamily/Ribonuclease H"/>
    <property type="match status" value="1"/>
</dbReference>
<dbReference type="PANTHER" id="PTHR47169">
    <property type="entry name" value="OS01G0541250 PROTEIN"/>
    <property type="match status" value="1"/>
</dbReference>
<dbReference type="InterPro" id="IPR036397">
    <property type="entry name" value="RNaseH_sf"/>
</dbReference>
<accession>A0A225UZJ8</accession>
<dbReference type="EMBL" id="NBNE01009597">
    <property type="protein sequence ID" value="OWY98238.1"/>
    <property type="molecule type" value="Genomic_DNA"/>
</dbReference>
<comment type="caution">
    <text evidence="1">The sequence shown here is derived from an EMBL/GenBank/DDBJ whole genome shotgun (WGS) entry which is preliminary data.</text>
</comment>
<name>A0A225UZJ8_9STRA</name>
<sequence length="141" mass="16725">MVRSLVAEGQLARVTTRIWPTLTAKNKLDRVQHVLSYIDESTHTFEDMDNVMHVDEKWYYEDKDKRSYMLFPGEELPYRSRKIKHFIPKLCSWQLSQDHVVNRAVYKSFLLKFVIPAIKEQWPVGSRGRPILIQQDNAKPH</sequence>
<evidence type="ECO:0008006" key="3">
    <source>
        <dbReference type="Google" id="ProtNLM"/>
    </source>
</evidence>
<reference evidence="2" key="1">
    <citation type="submission" date="2017-03" db="EMBL/GenBank/DDBJ databases">
        <title>Phytopthora megakarya and P. palmivora, two closely related causual agents of cacao black pod achieved similar genome size and gene model numbers by different mechanisms.</title>
        <authorList>
            <person name="Ali S."/>
            <person name="Shao J."/>
            <person name="Larry D.J."/>
            <person name="Kronmiller B."/>
            <person name="Shen D."/>
            <person name="Strem M.D."/>
            <person name="Melnick R.L."/>
            <person name="Guiltinan M.J."/>
            <person name="Tyler B.M."/>
            <person name="Meinhardt L.W."/>
            <person name="Bailey B.A."/>
        </authorList>
    </citation>
    <scope>NUCLEOTIDE SEQUENCE [LARGE SCALE GENOMIC DNA]</scope>
    <source>
        <strain evidence="2">zdho120</strain>
    </source>
</reference>
<dbReference type="GO" id="GO:0003676">
    <property type="term" value="F:nucleic acid binding"/>
    <property type="evidence" value="ECO:0007669"/>
    <property type="project" value="InterPro"/>
</dbReference>
<proteinExistence type="predicted"/>
<keyword evidence="2" id="KW-1185">Reference proteome</keyword>
<protein>
    <recommendedName>
        <fullName evidence="3">Transposase</fullName>
    </recommendedName>
</protein>
<evidence type="ECO:0000313" key="2">
    <source>
        <dbReference type="Proteomes" id="UP000198211"/>
    </source>
</evidence>
<dbReference type="PANTHER" id="PTHR47169:SF2">
    <property type="entry name" value="OS01G0541250 PROTEIN"/>
    <property type="match status" value="1"/>
</dbReference>
<gene>
    <name evidence="1" type="ORF">PHMEG_00031039</name>
</gene>
<dbReference type="OrthoDB" id="166347at2759"/>
<evidence type="ECO:0000313" key="1">
    <source>
        <dbReference type="EMBL" id="OWY98238.1"/>
    </source>
</evidence>
<feature type="non-terminal residue" evidence="1">
    <location>
        <position position="141"/>
    </location>
</feature>